<dbReference type="Gene3D" id="1.10.4100.10">
    <property type="entry name" value="2-methylcitrate dehydratase PrpD"/>
    <property type="match status" value="1"/>
</dbReference>
<dbReference type="InterPro" id="IPR045336">
    <property type="entry name" value="MmgE_PrpD_N"/>
</dbReference>
<reference evidence="4 5" key="1">
    <citation type="submission" date="2018-10" db="EMBL/GenBank/DDBJ databases">
        <title>Parasedimentitalea marina sp. nov., a psychrophilic bacterium isolated from deep seawater of the New Britain Trench.</title>
        <authorList>
            <person name="Cao J."/>
        </authorList>
    </citation>
    <scope>NUCLEOTIDE SEQUENCE [LARGE SCALE GENOMIC DNA]</scope>
    <source>
        <strain evidence="4 5">W43</strain>
        <plasmid evidence="4 5">pW43C</plasmid>
    </source>
</reference>
<evidence type="ECO:0000256" key="1">
    <source>
        <dbReference type="ARBA" id="ARBA00006174"/>
    </source>
</evidence>
<dbReference type="InterPro" id="IPR042188">
    <property type="entry name" value="MmgE/PrpD_sf_2"/>
</dbReference>
<geneLocation type="plasmid" evidence="4 5">
    <name>pW43C</name>
</geneLocation>
<keyword evidence="5" id="KW-1185">Reference proteome</keyword>
<dbReference type="Proteomes" id="UP000283063">
    <property type="component" value="Plasmid pW43C"/>
</dbReference>
<dbReference type="Pfam" id="PF19305">
    <property type="entry name" value="MmgE_PrpD_C"/>
    <property type="match status" value="1"/>
</dbReference>
<evidence type="ECO:0000259" key="2">
    <source>
        <dbReference type="Pfam" id="PF03972"/>
    </source>
</evidence>
<gene>
    <name evidence="4" type="ORF">EBB79_23655</name>
</gene>
<dbReference type="EMBL" id="CP033222">
    <property type="protein sequence ID" value="AZV80926.1"/>
    <property type="molecule type" value="Genomic_DNA"/>
</dbReference>
<keyword evidence="4" id="KW-0614">Plasmid</keyword>
<dbReference type="GO" id="GO:0016829">
    <property type="term" value="F:lyase activity"/>
    <property type="evidence" value="ECO:0007669"/>
    <property type="project" value="InterPro"/>
</dbReference>
<evidence type="ECO:0000313" key="5">
    <source>
        <dbReference type="Proteomes" id="UP000283063"/>
    </source>
</evidence>
<dbReference type="Pfam" id="PF03972">
    <property type="entry name" value="MmgE_PrpD_N"/>
    <property type="match status" value="1"/>
</dbReference>
<sequence length="458" mass="48723">MTGLGVTKSFAGWASELLATDIPAHVHQIAHRAMLDTLGAMLAGGAHQDIKKLAGIWPASNGACDLATGGRATAETAALINGGAAHFWDFDDTSYTGIMHGSAVIFPVVLALAQEKGASEEEARTAFVIGSEITYVLADICTHQHYFRGWWSTATCGLVGAAAAAARLLGCDSNQICQAIGLAAAASGGAKSVFGTHAKPYLVGEAAQRAIMIARFVASGLSGPDDGIEGQTGFLHLLNNDVEDLQQIETLGRRWRLADPGLLIKLYPVCSAAHAATEEIARQTFHAGLSPDDIDMIRVEVPKLVRISLVHDHPKTPAQAQFSLPFVAACAVINGAVRLQDLNVDVIQSASIQAVMAKVQIHEAADLSTPEARQRFPESARVRIILKDQTEQTGFCGEAYGMPEKPLSDIDFLKKFQGCLAFANCALSKQNIFETDFLLFASELCAQVEKLPSTQSET</sequence>
<evidence type="ECO:0000313" key="4">
    <source>
        <dbReference type="EMBL" id="AZV80926.1"/>
    </source>
</evidence>
<dbReference type="InterPro" id="IPR045337">
    <property type="entry name" value="MmgE_PrpD_C"/>
</dbReference>
<dbReference type="AlphaFoldDB" id="A0A3T0NA72"/>
<accession>A0A3T0NA72</accession>
<name>A0A3T0NA72_9RHOB</name>
<dbReference type="KEGG" id="sedi:EBB79_23655"/>
<dbReference type="Gene3D" id="3.30.1330.120">
    <property type="entry name" value="2-methylcitrate dehydratase PrpD"/>
    <property type="match status" value="1"/>
</dbReference>
<dbReference type="PANTHER" id="PTHR16943">
    <property type="entry name" value="2-METHYLCITRATE DEHYDRATASE-RELATED"/>
    <property type="match status" value="1"/>
</dbReference>
<evidence type="ECO:0000259" key="3">
    <source>
        <dbReference type="Pfam" id="PF19305"/>
    </source>
</evidence>
<dbReference type="PANTHER" id="PTHR16943:SF8">
    <property type="entry name" value="2-METHYLCITRATE DEHYDRATASE"/>
    <property type="match status" value="1"/>
</dbReference>
<comment type="similarity">
    <text evidence="1">Belongs to the PrpD family.</text>
</comment>
<proteinExistence type="inferred from homology"/>
<dbReference type="InterPro" id="IPR036148">
    <property type="entry name" value="MmgE/PrpD_sf"/>
</dbReference>
<dbReference type="RefSeq" id="WP_127751425.1">
    <property type="nucleotide sequence ID" value="NZ_CP033222.1"/>
</dbReference>
<dbReference type="InterPro" id="IPR005656">
    <property type="entry name" value="MmgE_PrpD"/>
</dbReference>
<dbReference type="SUPFAM" id="SSF103378">
    <property type="entry name" value="2-methylcitrate dehydratase PrpD"/>
    <property type="match status" value="1"/>
</dbReference>
<dbReference type="OrthoDB" id="9795089at2"/>
<evidence type="ECO:0008006" key="6">
    <source>
        <dbReference type="Google" id="ProtNLM"/>
    </source>
</evidence>
<feature type="domain" description="MmgE/PrpD C-terminal" evidence="3">
    <location>
        <begin position="267"/>
        <end position="421"/>
    </location>
</feature>
<dbReference type="InterPro" id="IPR042183">
    <property type="entry name" value="MmgE/PrpD_sf_1"/>
</dbReference>
<organism evidence="4 5">
    <name type="scientific">Parasedimentitalea marina</name>
    <dbReference type="NCBI Taxonomy" id="2483033"/>
    <lineage>
        <taxon>Bacteria</taxon>
        <taxon>Pseudomonadati</taxon>
        <taxon>Pseudomonadota</taxon>
        <taxon>Alphaproteobacteria</taxon>
        <taxon>Rhodobacterales</taxon>
        <taxon>Paracoccaceae</taxon>
        <taxon>Parasedimentitalea</taxon>
    </lineage>
</organism>
<feature type="domain" description="MmgE/PrpD N-terminal" evidence="2">
    <location>
        <begin position="9"/>
        <end position="240"/>
    </location>
</feature>
<protein>
    <recommendedName>
        <fullName evidence="6">MmgE/PrpD family protein</fullName>
    </recommendedName>
</protein>